<keyword evidence="3" id="KW-0285">Flavoprotein</keyword>
<dbReference type="InterPro" id="IPR006076">
    <property type="entry name" value="FAD-dep_OxRdtase"/>
</dbReference>
<comment type="cofactor">
    <cofactor evidence="1">
        <name>FAD</name>
        <dbReference type="ChEBI" id="CHEBI:57692"/>
    </cofactor>
</comment>
<keyword evidence="5" id="KW-0560">Oxidoreductase</keyword>
<dbReference type="Gene3D" id="3.50.50.60">
    <property type="entry name" value="FAD/NAD(P)-binding domain"/>
    <property type="match status" value="1"/>
</dbReference>
<dbReference type="AlphaFoldDB" id="A0A507B8N1"/>
<feature type="domain" description="FAD dependent oxidoreductase" evidence="6">
    <location>
        <begin position="7"/>
        <end position="382"/>
    </location>
</feature>
<evidence type="ECO:0000256" key="4">
    <source>
        <dbReference type="ARBA" id="ARBA00022827"/>
    </source>
</evidence>
<organism evidence="7 8">
    <name type="scientific">Thyridium curvatum</name>
    <dbReference type="NCBI Taxonomy" id="1093900"/>
    <lineage>
        <taxon>Eukaryota</taxon>
        <taxon>Fungi</taxon>
        <taxon>Dikarya</taxon>
        <taxon>Ascomycota</taxon>
        <taxon>Pezizomycotina</taxon>
        <taxon>Sordariomycetes</taxon>
        <taxon>Sordariomycetidae</taxon>
        <taxon>Thyridiales</taxon>
        <taxon>Thyridiaceae</taxon>
        <taxon>Thyridium</taxon>
    </lineage>
</organism>
<dbReference type="OrthoDB" id="2219495at2759"/>
<dbReference type="RefSeq" id="XP_030994711.1">
    <property type="nucleotide sequence ID" value="XM_031141300.1"/>
</dbReference>
<comment type="similarity">
    <text evidence="2">Belongs to the MSOX/MTOX family.</text>
</comment>
<dbReference type="InterPro" id="IPR036188">
    <property type="entry name" value="FAD/NAD-bd_sf"/>
</dbReference>
<dbReference type="PANTHER" id="PTHR10961">
    <property type="entry name" value="PEROXISOMAL SARCOSINE OXIDASE"/>
    <property type="match status" value="1"/>
</dbReference>
<dbReference type="PANTHER" id="PTHR10961:SF45">
    <property type="entry name" value="FAD DEPENDENT OXIDOREDUCTASE DOMAIN-CONTAINING PROTEIN-RELATED"/>
    <property type="match status" value="1"/>
</dbReference>
<reference evidence="7 8" key="1">
    <citation type="submission" date="2019-06" db="EMBL/GenBank/DDBJ databases">
        <title>Draft genome sequence of the filamentous fungus Phialemoniopsis curvata isolated from diesel fuel.</title>
        <authorList>
            <person name="Varaljay V.A."/>
            <person name="Lyon W.J."/>
            <person name="Crouch A.L."/>
            <person name="Drake C.E."/>
            <person name="Hollomon J.M."/>
            <person name="Nadeau L.J."/>
            <person name="Nunn H.S."/>
            <person name="Stevenson B.S."/>
            <person name="Bojanowski C.L."/>
            <person name="Crookes-Goodson W.J."/>
        </authorList>
    </citation>
    <scope>NUCLEOTIDE SEQUENCE [LARGE SCALE GENOMIC DNA]</scope>
    <source>
        <strain evidence="7 8">D216</strain>
    </source>
</reference>
<evidence type="ECO:0000256" key="2">
    <source>
        <dbReference type="ARBA" id="ARBA00010989"/>
    </source>
</evidence>
<dbReference type="SUPFAM" id="SSF51905">
    <property type="entry name" value="FAD/NAD(P)-binding domain"/>
    <property type="match status" value="1"/>
</dbReference>
<proteinExistence type="inferred from homology"/>
<evidence type="ECO:0000256" key="1">
    <source>
        <dbReference type="ARBA" id="ARBA00001974"/>
    </source>
</evidence>
<dbReference type="Pfam" id="PF01266">
    <property type="entry name" value="DAO"/>
    <property type="match status" value="1"/>
</dbReference>
<gene>
    <name evidence="7" type="ORF">E0L32_006645</name>
</gene>
<dbReference type="GO" id="GO:0004657">
    <property type="term" value="F:proline dehydrogenase activity"/>
    <property type="evidence" value="ECO:0007669"/>
    <property type="project" value="TreeGrafter"/>
</dbReference>
<evidence type="ECO:0000256" key="3">
    <source>
        <dbReference type="ARBA" id="ARBA00022630"/>
    </source>
</evidence>
<dbReference type="GO" id="GO:0050660">
    <property type="term" value="F:flavin adenine dinucleotide binding"/>
    <property type="evidence" value="ECO:0007669"/>
    <property type="project" value="InterPro"/>
</dbReference>
<dbReference type="Proteomes" id="UP000319257">
    <property type="component" value="Unassembled WGS sequence"/>
</dbReference>
<evidence type="ECO:0000259" key="6">
    <source>
        <dbReference type="Pfam" id="PF01266"/>
    </source>
</evidence>
<keyword evidence="8" id="KW-1185">Reference proteome</keyword>
<evidence type="ECO:0000256" key="5">
    <source>
        <dbReference type="ARBA" id="ARBA00023002"/>
    </source>
</evidence>
<dbReference type="STRING" id="1093900.A0A507B8N1"/>
<dbReference type="GO" id="GO:0008115">
    <property type="term" value="F:sarcosine oxidase activity"/>
    <property type="evidence" value="ECO:0007669"/>
    <property type="project" value="TreeGrafter"/>
</dbReference>
<dbReference type="EMBL" id="SKBQ01000038">
    <property type="protein sequence ID" value="TPX13000.1"/>
    <property type="molecule type" value="Genomic_DNA"/>
</dbReference>
<accession>A0A507B8N1</accession>
<evidence type="ECO:0000313" key="8">
    <source>
        <dbReference type="Proteomes" id="UP000319257"/>
    </source>
</evidence>
<name>A0A507B8N1_9PEZI</name>
<dbReference type="InParanoid" id="A0A507B8N1"/>
<dbReference type="GO" id="GO:0050031">
    <property type="term" value="F:L-pipecolate oxidase activity"/>
    <property type="evidence" value="ECO:0007669"/>
    <property type="project" value="TreeGrafter"/>
</dbReference>
<evidence type="ECO:0000313" key="7">
    <source>
        <dbReference type="EMBL" id="TPX13000.1"/>
    </source>
</evidence>
<keyword evidence="4" id="KW-0274">FAD</keyword>
<dbReference type="SUPFAM" id="SSF54373">
    <property type="entry name" value="FAD-linked reductases, C-terminal domain"/>
    <property type="match status" value="1"/>
</dbReference>
<dbReference type="InterPro" id="IPR045170">
    <property type="entry name" value="MTOX"/>
</dbReference>
<dbReference type="Gene3D" id="3.30.9.10">
    <property type="entry name" value="D-Amino Acid Oxidase, subunit A, domain 2"/>
    <property type="match status" value="1"/>
</dbReference>
<comment type="caution">
    <text evidence="7">The sequence shown here is derived from an EMBL/GenBank/DDBJ whole genome shotgun (WGS) entry which is preliminary data.</text>
</comment>
<protein>
    <recommendedName>
        <fullName evidence="6">FAD dependent oxidoreductase domain-containing protein</fullName>
    </recommendedName>
</protein>
<dbReference type="GeneID" id="41974092"/>
<sequence>MMDKDQKVVIVGAGIFGLSTAYQLASEGYRNVVVLDRHMPPVPDGSSNDISRIVRFDYADEDYVRVAHEAYQRWRNLPKYRDIFHPTRFLQVGTRSSSGDNTWADKTTAQLTKRGLPWKMLNDADAAKRVFPEITGAITEGEFVGYHHEQAGWADAAKAVSQLRDDCIEAGVSFICGPEGTVTGFEMVTRETIWALRTAAGTLVQGDHFILAAGAWTTGLVNMYNSTLSTGQVVGFVRLTDAEMARYKDNPVCLNFSTGWFCFPPHKDGNYLKFAVHGWGYTRAPGEDVSETSPASLPPTKPRRQRANFVPADGEQRLRDGLRMLFPELADRPFHKVAMCWYTDTPTGDFIMGYHPEYKNLFIGGGGSGHAFKFLPVLGEYMSLAIKKQLPASLASKWRFRTEHQGQRDTFVGDGSRGGPARRELDADERARLAIEAQAKL</sequence>